<dbReference type="InterPro" id="IPR036734">
    <property type="entry name" value="Neur_chan_lig-bd_sf"/>
</dbReference>
<dbReference type="GO" id="GO:0016020">
    <property type="term" value="C:membrane"/>
    <property type="evidence" value="ECO:0007669"/>
    <property type="project" value="UniProtKB-SubCell"/>
</dbReference>
<sequence>MRVAYYTACNLCSCVIFSSSLLLLVTIANSKVNATIPREFVVADTSPPKRPSWNATWTDMLKRDLLHNYDKFARPAQHNTTTTVTMHMTFRHIDLSWTDEKLKWNASDYGDLSVLHIADHEIWQPDIVLYNSATGSTIDHYGNTHCIAYPNGNVLWVPPTQFLVFCELDLRLWPFDTQTCYMRLGSWTYDGDQVDIQIDEHGSEVNLMYTIIKGWANTKPKSSLTIPSLSRDSLNVTDRSNPCSTRHGRLFQVELMDTNAEWELVDVEEARNIKKYACCEEPYIDITYNVTLRRQSPTYNAIVITPATVIVLMTLSNFWLPPQAGEKIMLGGCTAIIICIFLVYFSQKMPAMASHTPLVVLFYSSSLYMVCVSLIISVVVLNLSRNKNKSSLPWVLKNILTGWLGRILGLGHIISQEVESRDVISMSRDLLQVHQAMMSGHAEELREQQAGFEDHNDDHQMIPRETKSGSQYDWILLAAAIDRIMFLVYCLLFIILAIAYSI</sequence>
<feature type="chain" id="PRO_5031176398" evidence="6">
    <location>
        <begin position="31"/>
        <end position="502"/>
    </location>
</feature>
<dbReference type="Pfam" id="PF02931">
    <property type="entry name" value="Neur_chan_LBD"/>
    <property type="match status" value="1"/>
</dbReference>
<keyword evidence="6" id="KW-0732">Signal</keyword>
<keyword evidence="2 5" id="KW-0812">Transmembrane</keyword>
<dbReference type="InterPro" id="IPR006029">
    <property type="entry name" value="Neurotrans-gated_channel_TM"/>
</dbReference>
<dbReference type="InterPro" id="IPR036719">
    <property type="entry name" value="Neuro-gated_channel_TM_sf"/>
</dbReference>
<feature type="domain" description="Neurotransmitter-gated ion-channel ligand-binding" evidence="7">
    <location>
        <begin position="61"/>
        <end position="295"/>
    </location>
</feature>
<feature type="transmembrane region" description="Helical" evidence="5">
    <location>
        <begin position="327"/>
        <end position="346"/>
    </location>
</feature>
<evidence type="ECO:0000256" key="6">
    <source>
        <dbReference type="SAM" id="SignalP"/>
    </source>
</evidence>
<organism evidence="9">
    <name type="scientific">Timema tahoe</name>
    <dbReference type="NCBI Taxonomy" id="61484"/>
    <lineage>
        <taxon>Eukaryota</taxon>
        <taxon>Metazoa</taxon>
        <taxon>Ecdysozoa</taxon>
        <taxon>Arthropoda</taxon>
        <taxon>Hexapoda</taxon>
        <taxon>Insecta</taxon>
        <taxon>Pterygota</taxon>
        <taxon>Neoptera</taxon>
        <taxon>Polyneoptera</taxon>
        <taxon>Phasmatodea</taxon>
        <taxon>Timematodea</taxon>
        <taxon>Timematoidea</taxon>
        <taxon>Timematidae</taxon>
        <taxon>Timema</taxon>
    </lineage>
</organism>
<evidence type="ECO:0000259" key="7">
    <source>
        <dbReference type="Pfam" id="PF02931"/>
    </source>
</evidence>
<dbReference type="EMBL" id="OE002684">
    <property type="protein sequence ID" value="CAD7459128.1"/>
    <property type="molecule type" value="Genomic_DNA"/>
</dbReference>
<dbReference type="Gene3D" id="2.70.170.10">
    <property type="entry name" value="Neurotransmitter-gated ion-channel ligand-binding domain"/>
    <property type="match status" value="1"/>
</dbReference>
<evidence type="ECO:0000313" key="9">
    <source>
        <dbReference type="EMBL" id="CAD7459128.1"/>
    </source>
</evidence>
<dbReference type="GO" id="GO:0005230">
    <property type="term" value="F:extracellular ligand-gated monoatomic ion channel activity"/>
    <property type="evidence" value="ECO:0007669"/>
    <property type="project" value="InterPro"/>
</dbReference>
<dbReference type="InterPro" id="IPR006201">
    <property type="entry name" value="Neur_channel"/>
</dbReference>
<feature type="signal peptide" evidence="6">
    <location>
        <begin position="1"/>
        <end position="30"/>
    </location>
</feature>
<dbReference type="InterPro" id="IPR038050">
    <property type="entry name" value="Neuro_actylchol_rec"/>
</dbReference>
<keyword evidence="3 5" id="KW-1133">Transmembrane helix</keyword>
<evidence type="ECO:0000256" key="5">
    <source>
        <dbReference type="SAM" id="Phobius"/>
    </source>
</evidence>
<dbReference type="AlphaFoldDB" id="A0A7R9IIP1"/>
<gene>
    <name evidence="9" type="ORF">TTEB3V08_LOCUS7093</name>
</gene>
<keyword evidence="4 5" id="KW-0472">Membrane</keyword>
<evidence type="ECO:0000256" key="2">
    <source>
        <dbReference type="ARBA" id="ARBA00022692"/>
    </source>
</evidence>
<dbReference type="SUPFAM" id="SSF90112">
    <property type="entry name" value="Neurotransmitter-gated ion-channel transmembrane pore"/>
    <property type="match status" value="1"/>
</dbReference>
<dbReference type="CDD" id="cd19051">
    <property type="entry name" value="LGIC_TM_cation"/>
    <property type="match status" value="1"/>
</dbReference>
<comment type="subcellular location">
    <subcellularLocation>
        <location evidence="1">Membrane</location>
        <topology evidence="1">Multi-pass membrane protein</topology>
    </subcellularLocation>
</comment>
<evidence type="ECO:0000256" key="4">
    <source>
        <dbReference type="ARBA" id="ARBA00023136"/>
    </source>
</evidence>
<evidence type="ECO:0000256" key="3">
    <source>
        <dbReference type="ARBA" id="ARBA00022989"/>
    </source>
</evidence>
<feature type="domain" description="Neurotransmitter-gated ion-channel transmembrane" evidence="8">
    <location>
        <begin position="303"/>
        <end position="500"/>
    </location>
</feature>
<dbReference type="PANTHER" id="PTHR18945">
    <property type="entry name" value="NEUROTRANSMITTER GATED ION CHANNEL"/>
    <property type="match status" value="1"/>
</dbReference>
<dbReference type="InterPro" id="IPR006202">
    <property type="entry name" value="Neur_chan_lig-bd"/>
</dbReference>
<evidence type="ECO:0000259" key="8">
    <source>
        <dbReference type="Pfam" id="PF02932"/>
    </source>
</evidence>
<reference evidence="9" key="1">
    <citation type="submission" date="2020-11" db="EMBL/GenBank/DDBJ databases">
        <authorList>
            <person name="Tran Van P."/>
        </authorList>
    </citation>
    <scope>NUCLEOTIDE SEQUENCE</scope>
</reference>
<evidence type="ECO:0000256" key="1">
    <source>
        <dbReference type="ARBA" id="ARBA00004141"/>
    </source>
</evidence>
<feature type="transmembrane region" description="Helical" evidence="5">
    <location>
        <begin position="299"/>
        <end position="320"/>
    </location>
</feature>
<proteinExistence type="predicted"/>
<feature type="transmembrane region" description="Helical" evidence="5">
    <location>
        <begin position="358"/>
        <end position="383"/>
    </location>
</feature>
<dbReference type="SUPFAM" id="SSF63712">
    <property type="entry name" value="Nicotinic receptor ligand binding domain-like"/>
    <property type="match status" value="1"/>
</dbReference>
<dbReference type="Pfam" id="PF02932">
    <property type="entry name" value="Neur_chan_memb"/>
    <property type="match status" value="1"/>
</dbReference>
<dbReference type="PRINTS" id="PR00252">
    <property type="entry name" value="NRIONCHANNEL"/>
</dbReference>
<dbReference type="Gene3D" id="1.20.58.390">
    <property type="entry name" value="Neurotransmitter-gated ion-channel transmembrane domain"/>
    <property type="match status" value="1"/>
</dbReference>
<dbReference type="CDD" id="cd18997">
    <property type="entry name" value="LGIC_ECD_nAChR"/>
    <property type="match status" value="1"/>
</dbReference>
<name>A0A7R9IIP1_9NEOP</name>
<feature type="transmembrane region" description="Helical" evidence="5">
    <location>
        <begin position="474"/>
        <end position="500"/>
    </location>
</feature>
<dbReference type="GO" id="GO:0004888">
    <property type="term" value="F:transmembrane signaling receptor activity"/>
    <property type="evidence" value="ECO:0007669"/>
    <property type="project" value="InterPro"/>
</dbReference>
<protein>
    <submittedName>
        <fullName evidence="9">Uncharacterized protein</fullName>
    </submittedName>
</protein>
<accession>A0A7R9IIP1</accession>